<proteinExistence type="predicted"/>
<keyword evidence="2" id="KW-1185">Reference proteome</keyword>
<evidence type="ECO:0000313" key="2">
    <source>
        <dbReference type="Proteomes" id="UP000027491"/>
    </source>
</evidence>
<organism evidence="1 2">
    <name type="scientific">Mycobacterium phage Gaia</name>
    <dbReference type="NCBI Taxonomy" id="1486472"/>
    <lineage>
        <taxon>Viruses</taxon>
        <taxon>Duplodnaviria</taxon>
        <taxon>Heunggongvirae</taxon>
        <taxon>Uroviricota</taxon>
        <taxon>Caudoviricetes</taxon>
        <taxon>Gaiavirus</taxon>
        <taxon>Gaiavirus gaia</taxon>
    </lineage>
</organism>
<dbReference type="EMBL" id="KJ567043">
    <property type="protein sequence ID" value="AID58873.1"/>
    <property type="molecule type" value="Genomic_DNA"/>
</dbReference>
<dbReference type="RefSeq" id="YP_009124796.1">
    <property type="nucleotide sequence ID" value="NC_026590.1"/>
</dbReference>
<dbReference type="GeneID" id="23679560"/>
<name>A0A068F3F7_9CAUD</name>
<evidence type="ECO:0000313" key="1">
    <source>
        <dbReference type="EMBL" id="AID58873.1"/>
    </source>
</evidence>
<gene>
    <name evidence="1" type="primary">54</name>
    <name evidence="1" type="ORF">PBI_GAIA_54</name>
</gene>
<accession>A0A068F3F7</accession>
<sequence length="111" mass="12489">MTIHDGITEVLRREGWTCEYHEPVGHAGECSQCDGSHRRTADTIVETLGLTAEYAVQYERERPERIDVQVQTVEQIVSRDVAQIAVQNGLPTSGRGHRAVTRYVTKWVPDA</sequence>
<dbReference type="KEGG" id="vg:23679560"/>
<dbReference type="Proteomes" id="UP000027491">
    <property type="component" value="Segment"/>
</dbReference>
<protein>
    <submittedName>
        <fullName evidence="1">Uncharacterized protein</fullName>
    </submittedName>
</protein>
<reference evidence="1 2" key="1">
    <citation type="submission" date="2014-03" db="EMBL/GenBank/DDBJ databases">
        <authorList>
            <person name="Yoder B.A."/>
            <person name="Colicchio M.A."/>
            <person name="Schafer C.E."/>
            <person name="Abrahim M.R."/>
            <person name="Adkins N.L."/>
            <person name="Burke K.A."/>
            <person name="Churilla B.M."/>
            <person name="Cohen K.L."/>
            <person name="Fasoranti T.O."/>
            <person name="Genkil J.S."/>
            <person name="Kramer Z.J."/>
            <person name="Prout A.K."/>
            <person name="Schwarz A.G."/>
            <person name="Tish M."/>
            <person name="Vispute N."/>
            <person name="Wilkes K.E."/>
            <person name="Williams C.R."/>
            <person name="Xiao X."/>
            <person name="Yu V.J."/>
            <person name="Lapin J.S."/>
            <person name="Ott C.T."/>
            <person name="Walburn T.D."/>
            <person name="Bradley K.W."/>
            <person name="Clarke D.Q."/>
            <person name="Lewis M.F."/>
            <person name="Barker L.P."/>
            <person name="Bailey C."/>
            <person name="Asai D.J."/>
            <person name="Bowman C.A."/>
            <person name="Russell D.A."/>
            <person name="Pope W.H."/>
            <person name="Jacobs-Sera D."/>
            <person name="Hendrix R.W."/>
            <person name="Hatfull G.F."/>
        </authorList>
    </citation>
    <scope>NUCLEOTIDE SEQUENCE [LARGE SCALE GENOMIC DNA]</scope>
</reference>